<keyword evidence="12" id="KW-0175">Coiled coil</keyword>
<dbReference type="InterPro" id="IPR029060">
    <property type="entry name" value="PIN-like_dom_sf"/>
</dbReference>
<sequence length="335" mass="39173">MGIHNLTKIIKKYYRPIEHPLSFYRTKKMAFDASLLTYQYLIAIRSDGAQLAYNSTSTSHISGFFYKIINLAEIGIKPLFVFDGKPPQVKSEEIARRNERRKNAAEKYSEAEEQMDKVEMEKYDKRKLKIGKEHTDEIKLLLDAMGVTYTISENEAEAFCATLCRKGIVDYVCTEDMDALCFRAPVLLKNFVKDTVAEYRLDEILRDMKLEFSAFMDLCILLGCDYAGTIKGIGPMKAETLIRRHGNIENIVKELDITDYEYEKARETFLSMKNNVDVGFVGIDWQKYDRSRVFEFLKEKNFDERRINNGLDRYEKCRNKREQSRLSDMFKKRAK</sequence>
<dbReference type="VEuPathDB" id="MicrosporidiaDB:VCUG_01480"/>
<dbReference type="GO" id="GO:0000287">
    <property type="term" value="F:magnesium ion binding"/>
    <property type="evidence" value="ECO:0007669"/>
    <property type="project" value="UniProtKB-UniRule"/>
</dbReference>
<dbReference type="OrthoDB" id="1937206at2759"/>
<dbReference type="GO" id="GO:0043137">
    <property type="term" value="P:DNA replication, removal of RNA primer"/>
    <property type="evidence" value="ECO:0007669"/>
    <property type="project" value="UniProtKB-UniRule"/>
</dbReference>
<evidence type="ECO:0000256" key="3">
    <source>
        <dbReference type="ARBA" id="ARBA00022723"/>
    </source>
</evidence>
<dbReference type="GO" id="GO:0008409">
    <property type="term" value="F:5'-3' exonuclease activity"/>
    <property type="evidence" value="ECO:0007669"/>
    <property type="project" value="UniProtKB-UniRule"/>
</dbReference>
<dbReference type="GeneID" id="19879358"/>
<evidence type="ECO:0000256" key="4">
    <source>
        <dbReference type="ARBA" id="ARBA00022759"/>
    </source>
</evidence>
<evidence type="ECO:0000256" key="2">
    <source>
        <dbReference type="ARBA" id="ARBA00022722"/>
    </source>
</evidence>
<dbReference type="AlphaFoldDB" id="L2GVB4"/>
<keyword evidence="3 11" id="KW-0479">Metal-binding</keyword>
<comment type="cofactor">
    <cofactor evidence="11">
        <name>Mg(2+)</name>
        <dbReference type="ChEBI" id="CHEBI:18420"/>
    </cofactor>
    <text evidence="11">Binds 2 magnesium ions per subunit. They probably participate in the reaction catalyzed by the enzyme. May bind an additional third magnesium ion after substrate binding.</text>
</comment>
<dbReference type="PRINTS" id="PR00853">
    <property type="entry name" value="XPGRADSUPER"/>
</dbReference>
<dbReference type="PROSITE" id="PS00841">
    <property type="entry name" value="XPG_1"/>
    <property type="match status" value="1"/>
</dbReference>
<keyword evidence="11" id="KW-0539">Nucleus</keyword>
<dbReference type="SMART" id="SM00484">
    <property type="entry name" value="XPGI"/>
    <property type="match status" value="1"/>
</dbReference>
<dbReference type="PANTHER" id="PTHR11081">
    <property type="entry name" value="FLAP ENDONUCLEASE FAMILY MEMBER"/>
    <property type="match status" value="1"/>
</dbReference>
<dbReference type="InterPro" id="IPR006084">
    <property type="entry name" value="XPG/Rad2"/>
</dbReference>
<dbReference type="CDD" id="cd09867">
    <property type="entry name" value="PIN_FEN1"/>
    <property type="match status" value="1"/>
</dbReference>
<dbReference type="Pfam" id="PF00867">
    <property type="entry name" value="XPG_I"/>
    <property type="match status" value="1"/>
</dbReference>
<dbReference type="HOGENOM" id="CLU_032444_2_0_1"/>
<proteinExistence type="inferred from homology"/>
<dbReference type="FunFam" id="3.40.50.1010:FF:000016">
    <property type="entry name" value="Flap endonuclease 1"/>
    <property type="match status" value="1"/>
</dbReference>
<keyword evidence="5 11" id="KW-0227">DNA damage</keyword>
<feature type="domain" description="XPG N-terminal" evidence="14">
    <location>
        <begin position="1"/>
        <end position="104"/>
    </location>
</feature>
<keyword evidence="1 11" id="KW-0235">DNA replication</keyword>
<dbReference type="Gene3D" id="1.10.150.20">
    <property type="entry name" value="5' to 3' exonuclease, C-terminal subdomain"/>
    <property type="match status" value="1"/>
</dbReference>
<dbReference type="SUPFAM" id="SSF47807">
    <property type="entry name" value="5' to 3' exonuclease, C-terminal subdomain"/>
    <property type="match status" value="1"/>
</dbReference>
<dbReference type="InterPro" id="IPR008918">
    <property type="entry name" value="HhH2"/>
</dbReference>
<dbReference type="EMBL" id="GL877426">
    <property type="protein sequence ID" value="ELA47035.1"/>
    <property type="molecule type" value="Genomic_DNA"/>
</dbReference>
<dbReference type="RefSeq" id="XP_008074500.1">
    <property type="nucleotide sequence ID" value="XM_008076309.1"/>
</dbReference>
<evidence type="ECO:0000256" key="12">
    <source>
        <dbReference type="SAM" id="Coils"/>
    </source>
</evidence>
<dbReference type="SMART" id="SM00279">
    <property type="entry name" value="HhH2"/>
    <property type="match status" value="1"/>
</dbReference>
<dbReference type="InterPro" id="IPR023426">
    <property type="entry name" value="Flap_endonuc"/>
</dbReference>
<organism evidence="15 16">
    <name type="scientific">Vavraia culicis (isolate floridensis)</name>
    <name type="common">Microsporidian parasite</name>
    <dbReference type="NCBI Taxonomy" id="948595"/>
    <lineage>
        <taxon>Eukaryota</taxon>
        <taxon>Fungi</taxon>
        <taxon>Fungi incertae sedis</taxon>
        <taxon>Microsporidia</taxon>
        <taxon>Pleistophoridae</taxon>
        <taxon>Vavraia</taxon>
    </lineage>
</organism>
<evidence type="ECO:0000313" key="16">
    <source>
        <dbReference type="Proteomes" id="UP000011081"/>
    </source>
</evidence>
<dbReference type="SUPFAM" id="SSF88723">
    <property type="entry name" value="PIN domain-like"/>
    <property type="match status" value="1"/>
</dbReference>
<comment type="function">
    <text evidence="10 11">Structure-specific nuclease with 5'-flap endonuclease and 5'-3' exonuclease activities involved in DNA replication and repair. During DNA replication, cleaves the 5'-overhanging flap structure that is generated by displacement synthesis when DNA polymerase encounters the 5'-end of a downstream Okazaki fragment. It enters the flap from the 5'-end and then tracks to cleave the flap base, leaving a nick for ligation. Also involved in the long patch base excision repair (LP-BER) pathway, by cleaving within the apurinic/apyrimidinic (AP) site-terminated flap. Acts as a genome stabilization factor that prevents flaps from equilibrating into structures that lead to duplications and deletions. Also possesses 5'-3' exonuclease activity on nicked or gapped double-stranded DNA, and exhibits RNase H activity. Also involved in replication and repair of rDNA and in repairing mitochondrial DNA.</text>
</comment>
<protein>
    <recommendedName>
        <fullName evidence="11">Flap endonuclease 1</fullName>
        <shortName evidence="11">FEN-1</shortName>
        <ecNumber evidence="11">3.1.-.-</ecNumber>
    </recommendedName>
    <alternativeName>
        <fullName evidence="11">Flap structure-specific endonuclease 1</fullName>
    </alternativeName>
</protein>
<evidence type="ECO:0000256" key="6">
    <source>
        <dbReference type="ARBA" id="ARBA00022801"/>
    </source>
</evidence>
<feature type="coiled-coil region" evidence="12">
    <location>
        <begin position="94"/>
        <end position="121"/>
    </location>
</feature>
<keyword evidence="6 11" id="KW-0378">Hydrolase</keyword>
<dbReference type="GO" id="GO:0005739">
    <property type="term" value="C:mitochondrion"/>
    <property type="evidence" value="ECO:0007669"/>
    <property type="project" value="UniProtKB-SubCell"/>
</dbReference>
<dbReference type="InterPro" id="IPR006085">
    <property type="entry name" value="XPG_DNA_repair_N"/>
</dbReference>
<evidence type="ECO:0000256" key="5">
    <source>
        <dbReference type="ARBA" id="ARBA00022763"/>
    </source>
</evidence>
<keyword evidence="8 11" id="KW-0460">Magnesium</keyword>
<dbReference type="FunCoup" id="L2GVB4">
    <property type="interactions" value="287"/>
</dbReference>
<dbReference type="Proteomes" id="UP000011081">
    <property type="component" value="Unassembled WGS sequence"/>
</dbReference>
<gene>
    <name evidence="15" type="ORF">VCUG_01480</name>
</gene>
<comment type="similarity">
    <text evidence="11">Belongs to the XPG/RAD2 endonuclease family. FEN1 subfamily.</text>
</comment>
<dbReference type="PANTHER" id="PTHR11081:SF9">
    <property type="entry name" value="FLAP ENDONUCLEASE 1"/>
    <property type="match status" value="1"/>
</dbReference>
<accession>L2GVB4</accession>
<evidence type="ECO:0000256" key="9">
    <source>
        <dbReference type="ARBA" id="ARBA00023204"/>
    </source>
</evidence>
<dbReference type="OMA" id="MGIPWVQ"/>
<feature type="domain" description="XPG-I" evidence="13">
    <location>
        <begin position="143"/>
        <end position="210"/>
    </location>
</feature>
<reference evidence="16" key="1">
    <citation type="submission" date="2011-03" db="EMBL/GenBank/DDBJ databases">
        <title>The genome sequence of Vavraia culicis strain floridensis.</title>
        <authorList>
            <consortium name="The Broad Institute Genome Sequencing Platform"/>
            <person name="Cuomo C."/>
            <person name="Becnel J."/>
            <person name="Sanscrainte N."/>
            <person name="Young S.K."/>
            <person name="Zeng Q."/>
            <person name="Gargeya S."/>
            <person name="Fitzgerald M."/>
            <person name="Haas B."/>
            <person name="Abouelleil A."/>
            <person name="Alvarado L."/>
            <person name="Arachchi H.M."/>
            <person name="Berlin A."/>
            <person name="Chapman S.B."/>
            <person name="Gearin G."/>
            <person name="Goldberg J."/>
            <person name="Griggs A."/>
            <person name="Gujja S."/>
            <person name="Hansen M."/>
            <person name="Heiman D."/>
            <person name="Howarth C."/>
            <person name="Larimer J."/>
            <person name="Lui A."/>
            <person name="MacDonald P.J.P."/>
            <person name="McCowen C."/>
            <person name="Montmayeur A."/>
            <person name="Murphy C."/>
            <person name="Neiman D."/>
            <person name="Pearson M."/>
            <person name="Priest M."/>
            <person name="Roberts A."/>
            <person name="Saif S."/>
            <person name="Shea T."/>
            <person name="Sisk P."/>
            <person name="Stolte C."/>
            <person name="Sykes S."/>
            <person name="Wortman J."/>
            <person name="Nusbaum C."/>
            <person name="Birren B."/>
        </authorList>
    </citation>
    <scope>NUCLEOTIDE SEQUENCE [LARGE SCALE GENOMIC DNA]</scope>
    <source>
        <strain evidence="16">floridensis</strain>
    </source>
</reference>
<evidence type="ECO:0000259" key="14">
    <source>
        <dbReference type="SMART" id="SM00485"/>
    </source>
</evidence>
<keyword evidence="2 11" id="KW-0540">Nuclease</keyword>
<evidence type="ECO:0000313" key="15">
    <source>
        <dbReference type="EMBL" id="ELA47035.1"/>
    </source>
</evidence>
<dbReference type="EC" id="3.1.-.-" evidence="11"/>
<keyword evidence="7 11" id="KW-0269">Exonuclease</keyword>
<evidence type="ECO:0000256" key="1">
    <source>
        <dbReference type="ARBA" id="ARBA00022705"/>
    </source>
</evidence>
<name>L2GVB4_VAVCU</name>
<evidence type="ECO:0000259" key="13">
    <source>
        <dbReference type="SMART" id="SM00484"/>
    </source>
</evidence>
<keyword evidence="11" id="KW-0597">Phosphoprotein</keyword>
<keyword evidence="4 11" id="KW-0255">Endonuclease</keyword>
<dbReference type="InParanoid" id="L2GVB4"/>
<evidence type="ECO:0000256" key="8">
    <source>
        <dbReference type="ARBA" id="ARBA00022842"/>
    </source>
</evidence>
<evidence type="ECO:0000256" key="11">
    <source>
        <dbReference type="HAMAP-Rule" id="MF_03140"/>
    </source>
</evidence>
<keyword evidence="9 11" id="KW-0234">DNA repair</keyword>
<dbReference type="HAMAP" id="MF_00614">
    <property type="entry name" value="Fen"/>
    <property type="match status" value="1"/>
</dbReference>
<dbReference type="GO" id="GO:0017108">
    <property type="term" value="F:5'-flap endonuclease activity"/>
    <property type="evidence" value="ECO:0007669"/>
    <property type="project" value="UniProtKB-UniRule"/>
</dbReference>
<keyword evidence="11" id="KW-0496">Mitochondrion</keyword>
<dbReference type="InterPro" id="IPR019974">
    <property type="entry name" value="XPG_CS"/>
</dbReference>
<dbReference type="SMART" id="SM00485">
    <property type="entry name" value="XPGN"/>
    <property type="match status" value="1"/>
</dbReference>
<keyword evidence="16" id="KW-1185">Reference proteome</keyword>
<evidence type="ECO:0000256" key="7">
    <source>
        <dbReference type="ARBA" id="ARBA00022839"/>
    </source>
</evidence>
<dbReference type="GO" id="GO:0006284">
    <property type="term" value="P:base-excision repair"/>
    <property type="evidence" value="ECO:0007669"/>
    <property type="project" value="UniProtKB-UniRule"/>
</dbReference>
<dbReference type="STRING" id="948595.L2GVB4"/>
<dbReference type="InterPro" id="IPR006086">
    <property type="entry name" value="XPG-I_dom"/>
</dbReference>
<dbReference type="InterPro" id="IPR036279">
    <property type="entry name" value="5-3_exonuclease_C_sf"/>
</dbReference>
<dbReference type="Pfam" id="PF00752">
    <property type="entry name" value="XPG_N"/>
    <property type="match status" value="1"/>
</dbReference>
<dbReference type="GO" id="GO:0003677">
    <property type="term" value="F:DNA binding"/>
    <property type="evidence" value="ECO:0007669"/>
    <property type="project" value="UniProtKB-UniRule"/>
</dbReference>
<dbReference type="GO" id="GO:0005730">
    <property type="term" value="C:nucleolus"/>
    <property type="evidence" value="ECO:0007669"/>
    <property type="project" value="UniProtKB-SubCell"/>
</dbReference>
<evidence type="ECO:0000256" key="10">
    <source>
        <dbReference type="ARBA" id="ARBA00029382"/>
    </source>
</evidence>
<dbReference type="Gene3D" id="3.40.50.1010">
    <property type="entry name" value="5'-nuclease"/>
    <property type="match status" value="1"/>
</dbReference>
<dbReference type="GO" id="GO:0005654">
    <property type="term" value="C:nucleoplasm"/>
    <property type="evidence" value="ECO:0007669"/>
    <property type="project" value="UniProtKB-SubCell"/>
</dbReference>
<comment type="subcellular location">
    <subcellularLocation>
        <location evidence="11">Nucleus</location>
        <location evidence="11">Nucleolus</location>
    </subcellularLocation>
    <subcellularLocation>
        <location evidence="11">Nucleus</location>
        <location evidence="11">Nucleoplasm</location>
    </subcellularLocation>
    <subcellularLocation>
        <location evidence="11">Mitochondrion</location>
    </subcellularLocation>
    <text evidence="11">Resides mostly in the nucleoli and relocalizes to the nucleoplasm upon DNA damage.</text>
</comment>